<evidence type="ECO:0000313" key="4">
    <source>
        <dbReference type="EMBL" id="QEE15721.1"/>
    </source>
</evidence>
<reference evidence="4 5" key="2">
    <citation type="journal article" date="2024" name="Int. J. Syst. Evol. Microbiol.">
        <title>Promethearchaeum syntrophicum gen. nov., sp. nov., an anaerobic, obligately syntrophic archaeon, the first isolate of the lineage 'Asgard' archaea, and proposal of the new archaeal phylum Promethearchaeota phyl. nov. and kingdom Promethearchaeati regn. nov.</title>
        <authorList>
            <person name="Imachi H."/>
            <person name="Nobu M.K."/>
            <person name="Kato S."/>
            <person name="Takaki Y."/>
            <person name="Miyazaki M."/>
            <person name="Miyata M."/>
            <person name="Ogawara M."/>
            <person name="Saito Y."/>
            <person name="Sakai S."/>
            <person name="Tahara Y.O."/>
            <person name="Takano Y."/>
            <person name="Tasumi E."/>
            <person name="Uematsu K."/>
            <person name="Yoshimura T."/>
            <person name="Itoh T."/>
            <person name="Ohkuma M."/>
            <person name="Takai K."/>
        </authorList>
    </citation>
    <scope>NUCLEOTIDE SEQUENCE [LARGE SCALE GENOMIC DNA]</scope>
    <source>
        <strain evidence="4 5">MK-D1</strain>
    </source>
</reference>
<evidence type="ECO:0000313" key="5">
    <source>
        <dbReference type="Proteomes" id="UP000321408"/>
    </source>
</evidence>
<dbReference type="InterPro" id="IPR051463">
    <property type="entry name" value="Peptidase_U62_metallo"/>
</dbReference>
<dbReference type="AlphaFoldDB" id="A0A5B9D9N5"/>
<dbReference type="GO" id="GO:0006508">
    <property type="term" value="P:proteolysis"/>
    <property type="evidence" value="ECO:0007669"/>
    <property type="project" value="UniProtKB-KW"/>
</dbReference>
<dbReference type="PANTHER" id="PTHR30624">
    <property type="entry name" value="UNCHARACTERIZED PROTEIN TLDD AND PMBA"/>
    <property type="match status" value="1"/>
</dbReference>
<sequence length="476" mass="52023">MEEVKKPKRNDNMEQISLEPNDLSFLRDLANNQGIQYFNARFTSGQTTLFSLLDGISKSSSSGIGKGFSIQAYTRGGWGLAVGKDFTKASIESIFIKASKLAKFSSKFSKGNYVINPTSNSKIYHEIKQKIPLLSISLDEKMKLLLDIEKNAHIDSRIVSTLINYSDGESEKITFNNFDQFIRRKESGLLLNMQAIAKQNGKQEGYFLNKGGLGGYEILQKSQNIGIEAAKNALELLGSKPAKPGKFDIIMDPSLSGTFVHEAFGHAAEADGVIAGESILADKMNKKIGKDIVTIIDDGSIEDQFGFTPYDDEGTKGQKNVIVKDGVLVGFMHNLETASKMGVKPTGNARAMNISSSPLVRMTNIYLEPGNATLEEMIQEVKNGLLCVGWTYGYCEITGQFMFKMAKAYLIENGEKTQVIKDAAISGLTLSVLKRIKMLSKDYEMDPGHCGKEGQSVSVGSGGPYTLIKDMVIGGQ</sequence>
<dbReference type="Pfam" id="PF19290">
    <property type="entry name" value="PmbA_TldD_2nd"/>
    <property type="match status" value="1"/>
</dbReference>
<dbReference type="Pfam" id="PF19289">
    <property type="entry name" value="PmbA_TldD_3rd"/>
    <property type="match status" value="1"/>
</dbReference>
<organism evidence="4 5">
    <name type="scientific">Promethearchaeum syntrophicum</name>
    <dbReference type="NCBI Taxonomy" id="2594042"/>
    <lineage>
        <taxon>Archaea</taxon>
        <taxon>Promethearchaeati</taxon>
        <taxon>Promethearchaeota</taxon>
        <taxon>Promethearchaeia</taxon>
        <taxon>Promethearchaeales</taxon>
        <taxon>Promethearchaeaceae</taxon>
        <taxon>Promethearchaeum</taxon>
    </lineage>
</organism>
<feature type="domain" description="Metalloprotease TldD/E C-terminal" evidence="2">
    <location>
        <begin position="244"/>
        <end position="475"/>
    </location>
</feature>
<dbReference type="InterPro" id="IPR045569">
    <property type="entry name" value="Metalloprtase-TldD/E_C"/>
</dbReference>
<feature type="domain" description="Metalloprotease TldD/E central" evidence="3">
    <location>
        <begin position="132"/>
        <end position="237"/>
    </location>
</feature>
<dbReference type="PANTHER" id="PTHR30624:SF0">
    <property type="entry name" value="METALLOPROTEASE SLR0863"/>
    <property type="match status" value="1"/>
</dbReference>
<accession>A0A5B9D9N5</accession>
<dbReference type="KEGG" id="psyt:DSAG12_01548"/>
<proteinExistence type="inferred from homology"/>
<dbReference type="SUPFAM" id="SSF111283">
    <property type="entry name" value="Putative modulator of DNA gyrase, PmbA/TldD"/>
    <property type="match status" value="1"/>
</dbReference>
<dbReference type="GO" id="GO:0008237">
    <property type="term" value="F:metallopeptidase activity"/>
    <property type="evidence" value="ECO:0007669"/>
    <property type="project" value="InterPro"/>
</dbReference>
<evidence type="ECO:0000256" key="1">
    <source>
        <dbReference type="ARBA" id="ARBA00005836"/>
    </source>
</evidence>
<gene>
    <name evidence="4" type="ORF">DSAG12_01548</name>
</gene>
<comment type="similarity">
    <text evidence="1">Belongs to the peptidase U62 family.</text>
</comment>
<dbReference type="PIRSF" id="PIRSF004919">
    <property type="entry name" value="TldD"/>
    <property type="match status" value="1"/>
</dbReference>
<name>A0A5B9D9N5_9ARCH</name>
<dbReference type="InterPro" id="IPR045570">
    <property type="entry name" value="Metalloprtase-TldD/E_cen_dom"/>
</dbReference>
<dbReference type="InterPro" id="IPR025502">
    <property type="entry name" value="TldD"/>
</dbReference>
<dbReference type="EMBL" id="CP042905">
    <property type="protein sequence ID" value="QEE15721.1"/>
    <property type="molecule type" value="Genomic_DNA"/>
</dbReference>
<dbReference type="OrthoDB" id="98233at2157"/>
<dbReference type="GeneID" id="41329542"/>
<evidence type="ECO:0000259" key="2">
    <source>
        <dbReference type="Pfam" id="PF19289"/>
    </source>
</evidence>
<dbReference type="InterPro" id="IPR036059">
    <property type="entry name" value="TldD/PmbA_sf"/>
</dbReference>
<dbReference type="RefSeq" id="WP_147662622.1">
    <property type="nucleotide sequence ID" value="NZ_CP042905.2"/>
</dbReference>
<dbReference type="InterPro" id="IPR035068">
    <property type="entry name" value="TldD/PmbA_N"/>
</dbReference>
<dbReference type="Proteomes" id="UP000321408">
    <property type="component" value="Chromosome"/>
</dbReference>
<dbReference type="GO" id="GO:0005829">
    <property type="term" value="C:cytosol"/>
    <property type="evidence" value="ECO:0007669"/>
    <property type="project" value="TreeGrafter"/>
</dbReference>
<reference evidence="4 5" key="1">
    <citation type="journal article" date="2020" name="Nature">
        <title>Isolation of an archaeon at the prokaryote-eukaryote interface.</title>
        <authorList>
            <person name="Imachi H."/>
            <person name="Nobu M.K."/>
            <person name="Nakahara N."/>
            <person name="Morono Y."/>
            <person name="Ogawara M."/>
            <person name="Takaki Y."/>
            <person name="Takano Y."/>
            <person name="Uematsu K."/>
            <person name="Ikuta T."/>
            <person name="Ito M."/>
            <person name="Matsui Y."/>
            <person name="Miyazaki M."/>
            <person name="Murata K."/>
            <person name="Saito Y."/>
            <person name="Sakai S."/>
            <person name="Song C."/>
            <person name="Tasumi E."/>
            <person name="Yamanaka Y."/>
            <person name="Yamaguchi T."/>
            <person name="Kamagata Y."/>
            <person name="Tamaki H."/>
            <person name="Takai K."/>
        </authorList>
    </citation>
    <scope>NUCLEOTIDE SEQUENCE [LARGE SCALE GENOMIC DNA]</scope>
    <source>
        <strain evidence="4 5">MK-D1</strain>
    </source>
</reference>
<keyword evidence="5" id="KW-1185">Reference proteome</keyword>
<dbReference type="Gene3D" id="3.30.2290.10">
    <property type="entry name" value="PmbA/TldD superfamily"/>
    <property type="match status" value="1"/>
</dbReference>
<evidence type="ECO:0000259" key="3">
    <source>
        <dbReference type="Pfam" id="PF19290"/>
    </source>
</evidence>
<protein>
    <submittedName>
        <fullName evidence="4">TldD/PmbA family protein</fullName>
    </submittedName>
</protein>